<evidence type="ECO:0000256" key="6">
    <source>
        <dbReference type="ARBA" id="ARBA00023157"/>
    </source>
</evidence>
<dbReference type="InParanoid" id="A0A4W3HWJ9"/>
<dbReference type="InterPro" id="IPR051587">
    <property type="entry name" value="Adhesion_GPCR"/>
</dbReference>
<dbReference type="GeneTree" id="ENSGT00940000154603"/>
<feature type="transmembrane region" description="Helical" evidence="8">
    <location>
        <begin position="310"/>
        <end position="338"/>
    </location>
</feature>
<dbReference type="Gene3D" id="1.20.1070.10">
    <property type="entry name" value="Rhodopsin 7-helix transmembrane proteins"/>
    <property type="match status" value="1"/>
</dbReference>
<feature type="transmembrane region" description="Helical" evidence="8">
    <location>
        <begin position="195"/>
        <end position="215"/>
    </location>
</feature>
<reference evidence="11" key="5">
    <citation type="submission" date="2025-09" db="UniProtKB">
        <authorList>
            <consortium name="Ensembl"/>
        </authorList>
    </citation>
    <scope>IDENTIFICATION</scope>
</reference>
<reference evidence="12" key="3">
    <citation type="journal article" date="2014" name="Nature">
        <title>Elephant shark genome provides unique insights into gnathostome evolution.</title>
        <authorList>
            <consortium name="International Elephant Shark Genome Sequencing Consortium"/>
            <person name="Venkatesh B."/>
            <person name="Lee A.P."/>
            <person name="Ravi V."/>
            <person name="Maurya A.K."/>
            <person name="Lian M.M."/>
            <person name="Swann J.B."/>
            <person name="Ohta Y."/>
            <person name="Flajnik M.F."/>
            <person name="Sutoh Y."/>
            <person name="Kasahara M."/>
            <person name="Hoon S."/>
            <person name="Gangu V."/>
            <person name="Roy S.W."/>
            <person name="Irimia M."/>
            <person name="Korzh V."/>
            <person name="Kondrychyn I."/>
            <person name="Lim Z.W."/>
            <person name="Tay B.H."/>
            <person name="Tohari S."/>
            <person name="Kong K.W."/>
            <person name="Ho S."/>
            <person name="Lorente-Galdos B."/>
            <person name="Quilez J."/>
            <person name="Marques-Bonet T."/>
            <person name="Raney B.J."/>
            <person name="Ingham P.W."/>
            <person name="Tay A."/>
            <person name="Hillier L.W."/>
            <person name="Minx P."/>
            <person name="Boehm T."/>
            <person name="Wilson R.K."/>
            <person name="Brenner S."/>
            <person name="Warren W.C."/>
        </authorList>
    </citation>
    <scope>NUCLEOTIDE SEQUENCE [LARGE SCALE GENOMIC DNA]</scope>
</reference>
<dbReference type="AlphaFoldDB" id="A0A4W3HWJ9"/>
<dbReference type="InterPro" id="IPR000203">
    <property type="entry name" value="GPS"/>
</dbReference>
<keyword evidence="4 8" id="KW-1133">Transmembrane helix</keyword>
<dbReference type="OMA" id="AIIWHRV"/>
<evidence type="ECO:0000256" key="8">
    <source>
        <dbReference type="SAM" id="Phobius"/>
    </source>
</evidence>
<comment type="subcellular location">
    <subcellularLocation>
        <location evidence="1">Membrane</location>
        <topology evidence="1">Multi-pass membrane protein</topology>
    </subcellularLocation>
</comment>
<feature type="transmembrane region" description="Helical" evidence="8">
    <location>
        <begin position="359"/>
        <end position="377"/>
    </location>
</feature>
<dbReference type="PANTHER" id="PTHR45813:SF4">
    <property type="entry name" value="ADHESION G PROTEIN-COUPLED RECEPTOR F5"/>
    <property type="match status" value="1"/>
</dbReference>
<keyword evidence="3 8" id="KW-0812">Transmembrane</keyword>
<organism evidence="11 12">
    <name type="scientific">Callorhinchus milii</name>
    <name type="common">Ghost shark</name>
    <dbReference type="NCBI Taxonomy" id="7868"/>
    <lineage>
        <taxon>Eukaryota</taxon>
        <taxon>Metazoa</taxon>
        <taxon>Chordata</taxon>
        <taxon>Craniata</taxon>
        <taxon>Vertebrata</taxon>
        <taxon>Chondrichthyes</taxon>
        <taxon>Holocephali</taxon>
        <taxon>Chimaeriformes</taxon>
        <taxon>Callorhinchidae</taxon>
        <taxon>Callorhinchus</taxon>
    </lineage>
</organism>
<dbReference type="Pfam" id="PF00002">
    <property type="entry name" value="7tm_2"/>
    <property type="match status" value="1"/>
</dbReference>
<name>A0A4W3HWJ9_CALMI</name>
<reference evidence="11" key="4">
    <citation type="submission" date="2025-08" db="UniProtKB">
        <authorList>
            <consortium name="Ensembl"/>
        </authorList>
    </citation>
    <scope>IDENTIFICATION</scope>
</reference>
<evidence type="ECO:0000256" key="7">
    <source>
        <dbReference type="ARBA" id="ARBA00023180"/>
    </source>
</evidence>
<keyword evidence="12" id="KW-1185">Reference proteome</keyword>
<dbReference type="Proteomes" id="UP000314986">
    <property type="component" value="Unassembled WGS sequence"/>
</dbReference>
<evidence type="ECO:0000256" key="5">
    <source>
        <dbReference type="ARBA" id="ARBA00023136"/>
    </source>
</evidence>
<dbReference type="GO" id="GO:0016020">
    <property type="term" value="C:membrane"/>
    <property type="evidence" value="ECO:0007669"/>
    <property type="project" value="UniProtKB-SubCell"/>
</dbReference>
<dbReference type="GO" id="GO:0007189">
    <property type="term" value="P:adenylate cyclase-activating G protein-coupled receptor signaling pathway"/>
    <property type="evidence" value="ECO:0007669"/>
    <property type="project" value="TreeGrafter"/>
</dbReference>
<evidence type="ECO:0000256" key="4">
    <source>
        <dbReference type="ARBA" id="ARBA00022989"/>
    </source>
</evidence>
<dbReference type="PRINTS" id="PR00249">
    <property type="entry name" value="GPCRSECRETIN"/>
</dbReference>
<dbReference type="Pfam" id="PF01825">
    <property type="entry name" value="GPS"/>
    <property type="match status" value="1"/>
</dbReference>
<comment type="similarity">
    <text evidence="2">Belongs to the G-protein coupled receptor 2 family. Adhesion G-protein coupled receptor (ADGR) subfamily.</text>
</comment>
<dbReference type="InterPro" id="IPR000832">
    <property type="entry name" value="GPCR_2_secretin-like"/>
</dbReference>
<evidence type="ECO:0000313" key="12">
    <source>
        <dbReference type="Proteomes" id="UP000314986"/>
    </source>
</evidence>
<dbReference type="InterPro" id="IPR017981">
    <property type="entry name" value="GPCR_2-like_7TM"/>
</dbReference>
<feature type="transmembrane region" description="Helical" evidence="8">
    <location>
        <begin position="159"/>
        <end position="183"/>
    </location>
</feature>
<sequence length="464" mass="52306">MEAVRIDQNNPSHYNVSFADFINSNLTGNVFIDKNNFMNRLNTLVVSVGYPTLLDILSSNSTFDNNHEINSLVITTTANKDIETEMTFSVRNESLDLDTAICAFWNFSLFDGNGGWDNTGCTSKRNGSYVVCNCNHLTSFSILMSPYSTPEIHQLPLQYITYIGVAVSMGSLVISIIIEAMVWKHVTKNKTSYTRHLAILNIAISLLVADIWFIIGASMKPNTNGCIAATFFIHFFYLALFFWMLTLGLLLVYRLVFVFHDHSRTVMRKASLALGYLCPLIIAAITIGVAHPRHYYTRSDVCWLGWKKNYPLLAFIIPVLMIITINAVILIIVIFKLLRKTVGDRTTSQTQERDTFKQIVRSVAILTPILGLTWGFGIPTFQENSPKGFHYVFAILNSFQVCIIHIYSDIGDLANIMQHSFRTPYQTPYPHLTSSGQAPLAPHQWIAFKILTLVFKSIHPLAPP</sequence>
<dbReference type="PANTHER" id="PTHR45813">
    <property type="entry name" value="IG-LIKE DOMAIN-CONTAINING PROTEIN"/>
    <property type="match status" value="1"/>
</dbReference>
<evidence type="ECO:0000256" key="1">
    <source>
        <dbReference type="ARBA" id="ARBA00004141"/>
    </source>
</evidence>
<evidence type="ECO:0000313" key="11">
    <source>
        <dbReference type="Ensembl" id="ENSCMIP00000021863.1"/>
    </source>
</evidence>
<evidence type="ECO:0000259" key="9">
    <source>
        <dbReference type="PROSITE" id="PS50221"/>
    </source>
</evidence>
<evidence type="ECO:0000256" key="3">
    <source>
        <dbReference type="ARBA" id="ARBA00022692"/>
    </source>
</evidence>
<reference evidence="12" key="2">
    <citation type="journal article" date="2007" name="PLoS Biol.">
        <title>Survey sequencing and comparative analysis of the elephant shark (Callorhinchus milii) genome.</title>
        <authorList>
            <person name="Venkatesh B."/>
            <person name="Kirkness E.F."/>
            <person name="Loh Y.H."/>
            <person name="Halpern A.L."/>
            <person name="Lee A.P."/>
            <person name="Johnson J."/>
            <person name="Dandona N."/>
            <person name="Viswanathan L.D."/>
            <person name="Tay A."/>
            <person name="Venter J.C."/>
            <person name="Strausberg R.L."/>
            <person name="Brenner S."/>
        </authorList>
    </citation>
    <scope>NUCLEOTIDE SEQUENCE [LARGE SCALE GENOMIC DNA]</scope>
</reference>
<dbReference type="STRING" id="7868.ENSCMIP00000021863"/>
<protein>
    <recommendedName>
        <fullName evidence="13">G-protein coupled receptors family 2 profile 2 domain-containing protein</fullName>
    </recommendedName>
</protein>
<feature type="domain" description="G-protein coupled receptors family 2 profile 2" evidence="10">
    <location>
        <begin position="157"/>
        <end position="412"/>
    </location>
</feature>
<keyword evidence="7" id="KW-0325">Glycoprotein</keyword>
<keyword evidence="5 8" id="KW-0472">Membrane</keyword>
<evidence type="ECO:0000259" key="10">
    <source>
        <dbReference type="PROSITE" id="PS50261"/>
    </source>
</evidence>
<dbReference type="GO" id="GO:0004930">
    <property type="term" value="F:G protein-coupled receptor activity"/>
    <property type="evidence" value="ECO:0007669"/>
    <property type="project" value="InterPro"/>
</dbReference>
<dbReference type="SMART" id="SM00303">
    <property type="entry name" value="GPS"/>
    <property type="match status" value="1"/>
</dbReference>
<evidence type="ECO:0008006" key="13">
    <source>
        <dbReference type="Google" id="ProtNLM"/>
    </source>
</evidence>
<proteinExistence type="inferred from homology"/>
<feature type="transmembrane region" description="Helical" evidence="8">
    <location>
        <begin position="389"/>
        <end position="407"/>
    </location>
</feature>
<dbReference type="InterPro" id="IPR046338">
    <property type="entry name" value="GAIN_dom_sf"/>
</dbReference>
<dbReference type="PROSITE" id="PS50221">
    <property type="entry name" value="GAIN_B"/>
    <property type="match status" value="1"/>
</dbReference>
<dbReference type="GO" id="GO:0007166">
    <property type="term" value="P:cell surface receptor signaling pathway"/>
    <property type="evidence" value="ECO:0007669"/>
    <property type="project" value="InterPro"/>
</dbReference>
<dbReference type="PROSITE" id="PS50261">
    <property type="entry name" value="G_PROTEIN_RECEP_F2_4"/>
    <property type="match status" value="1"/>
</dbReference>
<dbReference type="Gene3D" id="2.60.220.50">
    <property type="match status" value="1"/>
</dbReference>
<feature type="transmembrane region" description="Helical" evidence="8">
    <location>
        <begin position="271"/>
        <end position="290"/>
    </location>
</feature>
<reference evidence="12" key="1">
    <citation type="journal article" date="2006" name="Science">
        <title>Ancient noncoding elements conserved in the human genome.</title>
        <authorList>
            <person name="Venkatesh B."/>
            <person name="Kirkness E.F."/>
            <person name="Loh Y.H."/>
            <person name="Halpern A.L."/>
            <person name="Lee A.P."/>
            <person name="Johnson J."/>
            <person name="Dandona N."/>
            <person name="Viswanathan L.D."/>
            <person name="Tay A."/>
            <person name="Venter J.C."/>
            <person name="Strausberg R.L."/>
            <person name="Brenner S."/>
        </authorList>
    </citation>
    <scope>NUCLEOTIDE SEQUENCE [LARGE SCALE GENOMIC DNA]</scope>
</reference>
<dbReference type="InterPro" id="IPR057244">
    <property type="entry name" value="GAIN_B"/>
</dbReference>
<keyword evidence="6" id="KW-1015">Disulfide bond</keyword>
<feature type="domain" description="GAIN-B" evidence="9">
    <location>
        <begin position="7"/>
        <end position="150"/>
    </location>
</feature>
<evidence type="ECO:0000256" key="2">
    <source>
        <dbReference type="ARBA" id="ARBA00007343"/>
    </source>
</evidence>
<accession>A0A4W3HWJ9</accession>
<dbReference type="Ensembl" id="ENSCMIT00000022249.1">
    <property type="protein sequence ID" value="ENSCMIP00000021863.1"/>
    <property type="gene ID" value="ENSCMIG00000009920.1"/>
</dbReference>
<feature type="transmembrane region" description="Helical" evidence="8">
    <location>
        <begin position="235"/>
        <end position="259"/>
    </location>
</feature>